<protein>
    <submittedName>
        <fullName evidence="2">Unannotated protein</fullName>
    </submittedName>
</protein>
<dbReference type="SUPFAM" id="SSF109854">
    <property type="entry name" value="DinB/YfiT-like putative metalloenzymes"/>
    <property type="match status" value="1"/>
</dbReference>
<sequence length="173" mass="19878">MDATKLLRHMAWANQEILTKVSELPDEALDSYMVNPEWTAREIIHHIIRSAHFYGYRLKINSLEDLQIGEQDRARYIESELIPKTSADVKSVLPTLLTADEDLVAESMHPDGTVYREWEGKIIARKRSTVISQAIHHATEHRAQLISALEFRGFNTISLDDYDLWAYAETIGE</sequence>
<keyword evidence="1" id="KW-0479">Metal-binding</keyword>
<gene>
    <name evidence="2" type="ORF">UFOPK3482_00045</name>
</gene>
<evidence type="ECO:0000256" key="1">
    <source>
        <dbReference type="ARBA" id="ARBA00022723"/>
    </source>
</evidence>
<accession>A0A6J7EC21</accession>
<dbReference type="GO" id="GO:0046872">
    <property type="term" value="F:metal ion binding"/>
    <property type="evidence" value="ECO:0007669"/>
    <property type="project" value="UniProtKB-KW"/>
</dbReference>
<dbReference type="InterPro" id="IPR034660">
    <property type="entry name" value="DinB/YfiT-like"/>
</dbReference>
<reference evidence="2" key="1">
    <citation type="submission" date="2020-05" db="EMBL/GenBank/DDBJ databases">
        <authorList>
            <person name="Chiriac C."/>
            <person name="Salcher M."/>
            <person name="Ghai R."/>
            <person name="Kavagutti S V."/>
        </authorList>
    </citation>
    <scope>NUCLEOTIDE SEQUENCE</scope>
</reference>
<organism evidence="2">
    <name type="scientific">freshwater metagenome</name>
    <dbReference type="NCBI Taxonomy" id="449393"/>
    <lineage>
        <taxon>unclassified sequences</taxon>
        <taxon>metagenomes</taxon>
        <taxon>ecological metagenomes</taxon>
    </lineage>
</organism>
<proteinExistence type="predicted"/>
<dbReference type="Pfam" id="PF05163">
    <property type="entry name" value="DinB"/>
    <property type="match status" value="1"/>
</dbReference>
<name>A0A6J7EC21_9ZZZZ</name>
<dbReference type="Gene3D" id="1.20.120.450">
    <property type="entry name" value="dinb family like domain"/>
    <property type="match status" value="1"/>
</dbReference>
<dbReference type="InterPro" id="IPR007837">
    <property type="entry name" value="DinB"/>
</dbReference>
<evidence type="ECO:0000313" key="2">
    <source>
        <dbReference type="EMBL" id="CAB4880687.1"/>
    </source>
</evidence>
<dbReference type="EMBL" id="CAFBLZ010000002">
    <property type="protein sequence ID" value="CAB4880687.1"/>
    <property type="molecule type" value="Genomic_DNA"/>
</dbReference>
<dbReference type="AlphaFoldDB" id="A0A6J7EC21"/>